<sequence length="109" mass="12186">MSPFVLLTSGQEGSSHLGEFSVPRVMFAVCADDERLEEQLSPWRVPAYTGVMSPFVLDDEWPGGQHSPWRVPVYPGVMYLFVLVMSGQKGSTHLGELQCTLELCPRLSW</sequence>
<protein>
    <submittedName>
        <fullName evidence="1">Uncharacterized protein</fullName>
    </submittedName>
</protein>
<dbReference type="Proteomes" id="UP001066276">
    <property type="component" value="Chromosome 2_2"/>
</dbReference>
<evidence type="ECO:0000313" key="1">
    <source>
        <dbReference type="EMBL" id="KAJ1195539.1"/>
    </source>
</evidence>
<evidence type="ECO:0000313" key="2">
    <source>
        <dbReference type="Proteomes" id="UP001066276"/>
    </source>
</evidence>
<organism evidence="1 2">
    <name type="scientific">Pleurodeles waltl</name>
    <name type="common">Iberian ribbed newt</name>
    <dbReference type="NCBI Taxonomy" id="8319"/>
    <lineage>
        <taxon>Eukaryota</taxon>
        <taxon>Metazoa</taxon>
        <taxon>Chordata</taxon>
        <taxon>Craniata</taxon>
        <taxon>Vertebrata</taxon>
        <taxon>Euteleostomi</taxon>
        <taxon>Amphibia</taxon>
        <taxon>Batrachia</taxon>
        <taxon>Caudata</taxon>
        <taxon>Salamandroidea</taxon>
        <taxon>Salamandridae</taxon>
        <taxon>Pleurodelinae</taxon>
        <taxon>Pleurodeles</taxon>
    </lineage>
</organism>
<dbReference type="EMBL" id="JANPWB010000004">
    <property type="protein sequence ID" value="KAJ1195539.1"/>
    <property type="molecule type" value="Genomic_DNA"/>
</dbReference>
<comment type="caution">
    <text evidence="1">The sequence shown here is derived from an EMBL/GenBank/DDBJ whole genome shotgun (WGS) entry which is preliminary data.</text>
</comment>
<accession>A0AAV7V4M6</accession>
<reference evidence="1" key="1">
    <citation type="journal article" date="2022" name="bioRxiv">
        <title>Sequencing and chromosome-scale assembly of the giantPleurodeles waltlgenome.</title>
        <authorList>
            <person name="Brown T."/>
            <person name="Elewa A."/>
            <person name="Iarovenko S."/>
            <person name="Subramanian E."/>
            <person name="Araus A.J."/>
            <person name="Petzold A."/>
            <person name="Susuki M."/>
            <person name="Suzuki K.-i.T."/>
            <person name="Hayashi T."/>
            <person name="Toyoda A."/>
            <person name="Oliveira C."/>
            <person name="Osipova E."/>
            <person name="Leigh N.D."/>
            <person name="Simon A."/>
            <person name="Yun M.H."/>
        </authorList>
    </citation>
    <scope>NUCLEOTIDE SEQUENCE</scope>
    <source>
        <strain evidence="1">20211129_DDA</strain>
        <tissue evidence="1">Liver</tissue>
    </source>
</reference>
<proteinExistence type="predicted"/>
<keyword evidence="2" id="KW-1185">Reference proteome</keyword>
<gene>
    <name evidence="1" type="ORF">NDU88_004818</name>
</gene>
<name>A0AAV7V4M6_PLEWA</name>
<dbReference type="AlphaFoldDB" id="A0AAV7V4M6"/>